<name>F8JVA1_STREN</name>
<dbReference type="KEGG" id="scy:SCATT_20090"/>
<keyword evidence="1" id="KW-0472">Membrane</keyword>
<feature type="transmembrane region" description="Helical" evidence="1">
    <location>
        <begin position="275"/>
        <end position="302"/>
    </location>
</feature>
<evidence type="ECO:0000313" key="3">
    <source>
        <dbReference type="EMBL" id="AEW94380.1"/>
    </source>
</evidence>
<dbReference type="InterPro" id="IPR057169">
    <property type="entry name" value="DUF7847"/>
</dbReference>
<keyword evidence="1" id="KW-1133">Transmembrane helix</keyword>
<dbReference type="HOGENOM" id="CLU_036814_1_0_11"/>
<keyword evidence="4" id="KW-1185">Reference proteome</keyword>
<reference evidence="4" key="1">
    <citation type="submission" date="2011-12" db="EMBL/GenBank/DDBJ databases">
        <title>Complete genome sequence of Streptomyces cattleya strain DSM 46488.</title>
        <authorList>
            <person name="Ou H.-Y."/>
            <person name="Li P."/>
            <person name="Zhao C."/>
            <person name="O'Hagan D."/>
            <person name="Deng Z."/>
        </authorList>
    </citation>
    <scope>NUCLEOTIDE SEQUENCE [LARGE SCALE GENOMIC DNA]</scope>
    <source>
        <strain evidence="4">ATCC 35852 / DSM 46488 / JCM 4925 / NBRC 14057 / NRRL 8057</strain>
    </source>
</reference>
<dbReference type="Proteomes" id="UP000007842">
    <property type="component" value="Chromosome"/>
</dbReference>
<dbReference type="EMBL" id="CP003219">
    <property type="protein sequence ID" value="AEW94380.1"/>
    <property type="molecule type" value="Genomic_DNA"/>
</dbReference>
<organism evidence="3 4">
    <name type="scientific">Streptantibioticus cattleyicolor (strain ATCC 35852 / DSM 46488 / JCM 4925 / NBRC 14057 / NRRL 8057)</name>
    <name type="common">Streptomyces cattleya</name>
    <dbReference type="NCBI Taxonomy" id="1003195"/>
    <lineage>
        <taxon>Bacteria</taxon>
        <taxon>Bacillati</taxon>
        <taxon>Actinomycetota</taxon>
        <taxon>Actinomycetes</taxon>
        <taxon>Kitasatosporales</taxon>
        <taxon>Streptomycetaceae</taxon>
        <taxon>Streptantibioticus</taxon>
    </lineage>
</organism>
<dbReference type="AlphaFoldDB" id="F8JVA1"/>
<feature type="transmembrane region" description="Helical" evidence="1">
    <location>
        <begin position="234"/>
        <end position="255"/>
    </location>
</feature>
<evidence type="ECO:0000259" key="2">
    <source>
        <dbReference type="Pfam" id="PF25231"/>
    </source>
</evidence>
<feature type="transmembrane region" description="Helical" evidence="1">
    <location>
        <begin position="149"/>
        <end position="174"/>
    </location>
</feature>
<dbReference type="PATRIC" id="fig|1003195.11.peg.3546"/>
<dbReference type="Pfam" id="PF25231">
    <property type="entry name" value="DUF7847"/>
    <property type="match status" value="1"/>
</dbReference>
<sequence>MPPPGPYGHHPAYYAAPKPGVIPLRPLSVSDLLEGAVAAVRAHWRTALGVSLSVSVVVQAISTAVNGAFFAHTANPYSLTTAGRYVDPGEALRSLRRLTAQAAVTSIVGMLGQVLAIALLTMVVSRSVLGRPVTFAETWRDARPQLGRLLGLLLVVVVVPALGLGIGIVPGAIVADTGSVGAGIALVMLGGAIASAVVCWLAVSLSLSAPTLMLEKQGVRAALTRSFRLVRGSWWRIFGIGLLSGLLVFLLTALLQVPFTTIALSAGPVGSWPNLVVTAVGAVIGTTLALPFTAGMTTLLYIDQRIRREGLDIELARAAGIQGYGATR</sequence>
<evidence type="ECO:0000256" key="1">
    <source>
        <dbReference type="SAM" id="Phobius"/>
    </source>
</evidence>
<feature type="transmembrane region" description="Helical" evidence="1">
    <location>
        <begin position="180"/>
        <end position="213"/>
    </location>
</feature>
<dbReference type="PANTHER" id="PTHR33133">
    <property type="entry name" value="OS08G0107100 PROTEIN-RELATED"/>
    <property type="match status" value="1"/>
</dbReference>
<dbReference type="eggNOG" id="COG4223">
    <property type="taxonomic scope" value="Bacteria"/>
</dbReference>
<dbReference type="KEGG" id="sct:SCAT_2019"/>
<protein>
    <submittedName>
        <fullName evidence="3">Integral membrane protein</fullName>
    </submittedName>
</protein>
<proteinExistence type="predicted"/>
<dbReference type="STRING" id="1003195.SCATT_20090"/>
<gene>
    <name evidence="3" type="ordered locus">SCATT_20090</name>
</gene>
<dbReference type="PANTHER" id="PTHR33133:SF1">
    <property type="entry name" value="EXPRESSED PROTEIN-RELATED"/>
    <property type="match status" value="1"/>
</dbReference>
<feature type="transmembrane region" description="Helical" evidence="1">
    <location>
        <begin position="102"/>
        <end position="129"/>
    </location>
</feature>
<accession>F8JVA1</accession>
<keyword evidence="1" id="KW-0812">Transmembrane</keyword>
<evidence type="ECO:0000313" key="4">
    <source>
        <dbReference type="Proteomes" id="UP000007842"/>
    </source>
</evidence>
<feature type="domain" description="DUF7847" evidence="2">
    <location>
        <begin position="148"/>
        <end position="301"/>
    </location>
</feature>
<accession>G8WWH3</accession>